<keyword evidence="4" id="KW-1185">Reference proteome</keyword>
<gene>
    <name evidence="3" type="ORF">BBD40_05545</name>
    <name evidence="2" type="ORF">BBD41_00805</name>
</gene>
<dbReference type="SUPFAM" id="SSF54001">
    <property type="entry name" value="Cysteine proteinases"/>
    <property type="match status" value="1"/>
</dbReference>
<dbReference type="InterPro" id="IPR002931">
    <property type="entry name" value="Transglutaminase-like"/>
</dbReference>
<evidence type="ECO:0000259" key="1">
    <source>
        <dbReference type="SMART" id="SM00460"/>
    </source>
</evidence>
<dbReference type="OrthoDB" id="9787782at2"/>
<dbReference type="PANTHER" id="PTHR33490:SF3">
    <property type="entry name" value="CONSERVED INTEGRAL MEMBRANE PROTEIN"/>
    <property type="match status" value="1"/>
</dbReference>
<evidence type="ECO:0000313" key="3">
    <source>
        <dbReference type="EMBL" id="OOC61395.1"/>
    </source>
</evidence>
<dbReference type="Gene3D" id="3.10.620.30">
    <property type="match status" value="1"/>
</dbReference>
<accession>A0A1B2DU61</accession>
<dbReference type="Proteomes" id="UP000189059">
    <property type="component" value="Unassembled WGS sequence"/>
</dbReference>
<dbReference type="Pfam" id="PF01841">
    <property type="entry name" value="Transglut_core"/>
    <property type="match status" value="1"/>
</dbReference>
<protein>
    <submittedName>
        <fullName evidence="2">Transglutaminase</fullName>
    </submittedName>
</protein>
<reference evidence="3 4" key="2">
    <citation type="submission" date="2016-12" db="EMBL/GenBank/DDBJ databases">
        <title>Genome sequencing and description of Paenibacillus sp. nov. from high altitude lake in the Indian Trans- Himalayas.</title>
        <authorList>
            <person name="Kiran S."/>
            <person name="Swarnkar M.K."/>
            <person name="Rana A."/>
            <person name="Tewari R."/>
            <person name="Gulati A."/>
        </authorList>
    </citation>
    <scope>NUCLEOTIDE SEQUENCE [LARGE SCALE GENOMIC DNA]</scope>
    <source>
        <strain evidence="3 4">IHBB 9951</strain>
    </source>
</reference>
<sequence length="266" mass="30158">MRNMVLAIVGFIAFFVLAPVVQASQTGDWLDLEQLDRGVIAVRYDVKADVKTKLMIAKGQNKYTYTLLPDKQQESFPLQMGNGRYTITVLEQVNGTKYKIVQEAEVTLQLTNSSRVFLNSVQNIDWRSSDKAAQLAKKLTRSANTDEEKVKLIHEYIVDTIRYDKALAASELTDYLPDIDRTLSGKKGMCYDYASLFASMLRSMDIPTKLVMGTTDYVDVYHAWNEVYLNGRWVTIDTTVDAGWKSKGAGFKMIKEASRYSAAKYY</sequence>
<dbReference type="InterPro" id="IPR038765">
    <property type="entry name" value="Papain-like_cys_pep_sf"/>
</dbReference>
<name>A0A1B2DU61_9BACL</name>
<dbReference type="SMART" id="SM00460">
    <property type="entry name" value="TGc"/>
    <property type="match status" value="1"/>
</dbReference>
<evidence type="ECO:0000313" key="2">
    <source>
        <dbReference type="EMBL" id="ANY71241.1"/>
    </source>
</evidence>
<dbReference type="AlphaFoldDB" id="A0A1B2DU61"/>
<proteinExistence type="predicted"/>
<reference evidence="2" key="1">
    <citation type="submission" date="2016-08" db="EMBL/GenBank/DDBJ databases">
        <title>Complete Genome Seqeunce of Paenibacillus sp. nov. IHBB 9852 from high altitute lake of Indian trans-Himalayas.</title>
        <authorList>
            <person name="Kiran S."/>
            <person name="Swarnkar M.K."/>
            <person name="Rana A."/>
            <person name="Tewari R."/>
            <person name="Gulati A."/>
        </authorList>
    </citation>
    <scope>NUCLEOTIDE SEQUENCE [LARGE SCALE GENOMIC DNA]</scope>
    <source>
        <strain evidence="2">IHBB 9852</strain>
    </source>
</reference>
<dbReference type="EMBL" id="CP016809">
    <property type="protein sequence ID" value="ANY71241.1"/>
    <property type="molecule type" value="Genomic_DNA"/>
</dbReference>
<dbReference type="RefSeq" id="WP_077566106.1">
    <property type="nucleotide sequence ID" value="NZ_CP016809.1"/>
</dbReference>
<feature type="domain" description="Transglutaminase-like" evidence="1">
    <location>
        <begin position="182"/>
        <end position="240"/>
    </location>
</feature>
<evidence type="ECO:0000313" key="4">
    <source>
        <dbReference type="Proteomes" id="UP000189059"/>
    </source>
</evidence>
<dbReference type="KEGG" id="pib:BBD41_00805"/>
<organism evidence="2">
    <name type="scientific">Paenibacillus ihbetae</name>
    <dbReference type="NCBI Taxonomy" id="1870820"/>
    <lineage>
        <taxon>Bacteria</taxon>
        <taxon>Bacillati</taxon>
        <taxon>Bacillota</taxon>
        <taxon>Bacilli</taxon>
        <taxon>Bacillales</taxon>
        <taxon>Paenibacillaceae</taxon>
        <taxon>Paenibacillus</taxon>
    </lineage>
</organism>
<dbReference type="PANTHER" id="PTHR33490">
    <property type="entry name" value="BLR5614 PROTEIN-RELATED"/>
    <property type="match status" value="1"/>
</dbReference>
<dbReference type="EMBL" id="MRVI01000001">
    <property type="protein sequence ID" value="OOC61395.1"/>
    <property type="molecule type" value="Genomic_DNA"/>
</dbReference>